<dbReference type="Pfam" id="PF13041">
    <property type="entry name" value="PPR_2"/>
    <property type="match status" value="2"/>
</dbReference>
<accession>A0A6I9R4L7</accession>
<dbReference type="FunFam" id="1.25.40.10:FF:000090">
    <property type="entry name" value="Pentatricopeptide repeat-containing protein, chloroplastic"/>
    <property type="match status" value="1"/>
</dbReference>
<dbReference type="Pfam" id="PF01535">
    <property type="entry name" value="PPR"/>
    <property type="match status" value="4"/>
</dbReference>
<dbReference type="KEGG" id="egu:105044362"/>
<dbReference type="Proteomes" id="UP000504607">
    <property type="component" value="Chromosome 5"/>
</dbReference>
<evidence type="ECO:0000256" key="2">
    <source>
        <dbReference type="PROSITE-ProRule" id="PRU00708"/>
    </source>
</evidence>
<evidence type="ECO:0000256" key="1">
    <source>
        <dbReference type="ARBA" id="ARBA00022737"/>
    </source>
</evidence>
<dbReference type="GO" id="GO:0009451">
    <property type="term" value="P:RNA modification"/>
    <property type="evidence" value="ECO:0007669"/>
    <property type="project" value="InterPro"/>
</dbReference>
<protein>
    <submittedName>
        <fullName evidence="4">Pentatricopeptide repeat-containing protein At5g59600</fullName>
    </submittedName>
</protein>
<keyword evidence="3" id="KW-1185">Reference proteome</keyword>
<feature type="repeat" description="PPR" evidence="2">
    <location>
        <begin position="5"/>
        <end position="39"/>
    </location>
</feature>
<dbReference type="GeneID" id="105044362"/>
<dbReference type="InterPro" id="IPR011990">
    <property type="entry name" value="TPR-like_helical_dom_sf"/>
</dbReference>
<dbReference type="Gene3D" id="1.25.40.10">
    <property type="entry name" value="Tetratricopeptide repeat domain"/>
    <property type="match status" value="3"/>
</dbReference>
<keyword evidence="1" id="KW-0677">Repeat</keyword>
<dbReference type="Pfam" id="PF20431">
    <property type="entry name" value="E_motif"/>
    <property type="match status" value="1"/>
</dbReference>
<dbReference type="FunCoup" id="A0A6I9R4L7">
    <property type="interactions" value="2589"/>
</dbReference>
<evidence type="ECO:0000313" key="3">
    <source>
        <dbReference type="Proteomes" id="UP000504607"/>
    </source>
</evidence>
<feature type="repeat" description="PPR" evidence="2">
    <location>
        <begin position="247"/>
        <end position="277"/>
    </location>
</feature>
<dbReference type="OrthoDB" id="185373at2759"/>
<dbReference type="InterPro" id="IPR046960">
    <property type="entry name" value="PPR_At4g14850-like_plant"/>
</dbReference>
<reference evidence="4" key="1">
    <citation type="submission" date="2025-08" db="UniProtKB">
        <authorList>
            <consortium name="RefSeq"/>
        </authorList>
    </citation>
    <scope>IDENTIFICATION</scope>
</reference>
<name>A0A6I9R4L7_ELAGV</name>
<dbReference type="InParanoid" id="A0A6I9R4L7"/>
<dbReference type="PANTHER" id="PTHR47926">
    <property type="entry name" value="PENTATRICOPEPTIDE REPEAT-CONTAINING PROTEIN"/>
    <property type="match status" value="1"/>
</dbReference>
<organism evidence="3 4">
    <name type="scientific">Elaeis guineensis var. tenera</name>
    <name type="common">Oil palm</name>
    <dbReference type="NCBI Taxonomy" id="51953"/>
    <lineage>
        <taxon>Eukaryota</taxon>
        <taxon>Viridiplantae</taxon>
        <taxon>Streptophyta</taxon>
        <taxon>Embryophyta</taxon>
        <taxon>Tracheophyta</taxon>
        <taxon>Spermatophyta</taxon>
        <taxon>Magnoliopsida</taxon>
        <taxon>Liliopsida</taxon>
        <taxon>Arecaceae</taxon>
        <taxon>Arecoideae</taxon>
        <taxon>Cocoseae</taxon>
        <taxon>Elaeidinae</taxon>
        <taxon>Elaeis</taxon>
    </lineage>
</organism>
<dbReference type="AlphaFoldDB" id="A0A6I9R4L7"/>
<gene>
    <name evidence="4" type="primary">LOC105044362</name>
</gene>
<feature type="repeat" description="PPR" evidence="2">
    <location>
        <begin position="106"/>
        <end position="140"/>
    </location>
</feature>
<sequence length="459" mass="50907">MCKANASHWIAQISYFSRQGLHKETLHVFHRLLTQGLRPDRYVLPSVLRACGNLSDLKSGRTVHNLVTRSLLDSDAFIGSALIDMYSKCGKLHSARRVFDGTAEKDLVVWNSMVSGYAHGGLAEIAMVLLIKMRSLGVKPDLVTWNALISGFSRMGNDAMAMDLFRSMQIDGVEPDVVSWTSIISGFVLNFKYGEAFGMFRQMEVVAGMRPSSVTISSLLPACANVADLRHGKEIHGYAVLTGVDKDLFVSSALVDMYAKCGLISEAVRIFDKMEKRSTASWNSMIFGYSNHGYCENAIGLFYQMQNEHVRPDHLTFTAVFTACSHAGMVELGKHLFILMQEYHGIEPRLEHYACMVDLLGKAGKLAEAYDLIKGMPIEPDSFVWGALLGACRRHGNVQLAKTAALHLFEIEPQSAGSCIILSSMLLDAGRQADAVKMQKLMKKKNMKKFHGYSWIEST</sequence>
<dbReference type="InterPro" id="IPR002885">
    <property type="entry name" value="PPR_rpt"/>
</dbReference>
<feature type="repeat" description="PPR" evidence="2">
    <location>
        <begin position="278"/>
        <end position="312"/>
    </location>
</feature>
<dbReference type="PROSITE" id="PS51375">
    <property type="entry name" value="PPR"/>
    <property type="match status" value="5"/>
</dbReference>
<dbReference type="FunFam" id="1.25.40.10:FF:000682">
    <property type="entry name" value="Pentatricopeptide repeat-containing protein At3g16610"/>
    <property type="match status" value="1"/>
</dbReference>
<dbReference type="InterPro" id="IPR046848">
    <property type="entry name" value="E_motif"/>
</dbReference>
<feature type="repeat" description="PPR" evidence="2">
    <location>
        <begin position="141"/>
        <end position="175"/>
    </location>
</feature>
<evidence type="ECO:0000313" key="4">
    <source>
        <dbReference type="RefSeq" id="XP_010920527.1"/>
    </source>
</evidence>
<dbReference type="NCBIfam" id="TIGR00756">
    <property type="entry name" value="PPR"/>
    <property type="match status" value="5"/>
</dbReference>
<dbReference type="RefSeq" id="XP_010920527.1">
    <property type="nucleotide sequence ID" value="XM_010922225.3"/>
</dbReference>
<proteinExistence type="predicted"/>
<dbReference type="FunFam" id="1.25.40.10:FF:001383">
    <property type="entry name" value="Pentatricopeptide repeat-containing protein mitochondrial"/>
    <property type="match status" value="1"/>
</dbReference>
<dbReference type="PANTHER" id="PTHR47926:SF487">
    <property type="entry name" value="REPEAT (TPR)-LIKE SUPERFAMILY PROTEIN, PUTATIVE-RELATED"/>
    <property type="match status" value="1"/>
</dbReference>
<dbReference type="GO" id="GO:0003723">
    <property type="term" value="F:RNA binding"/>
    <property type="evidence" value="ECO:0007669"/>
    <property type="project" value="InterPro"/>
</dbReference>